<dbReference type="GO" id="GO:0015074">
    <property type="term" value="P:DNA integration"/>
    <property type="evidence" value="ECO:0007669"/>
    <property type="project" value="InterPro"/>
</dbReference>
<sequence>MSIFISNLAPSLDDFISFKNALGIEYKTAKVYLRQLDIYNFEHGNFISLTKEVAEGWAIQHASKSITHDRSWVPPIREFGRYLRSISDNTAYVLDNRFTIQHYHAEVYLMTDNEIQTFFKECDSYVLKQKLLGRPYVFPALYRFLYCCGARCAEARNLKCKDVHLDKGYVDILQTKTHRDRRLFLSDELVTYFKKYNKAIDKCFPNREYFFPGGHGGICSSTALSANFRNIWLASGLKRDGKVKPRAYDFRHHFACANIMRWSIEGKNVHAMLPYLMRYMGHTSLESTYYYIHLIPDYFPKYSILTASMEDLIPEVEEYEV</sequence>
<evidence type="ECO:0000313" key="3">
    <source>
        <dbReference type="EMBL" id="SNT12505.1"/>
    </source>
</evidence>
<dbReference type="Pfam" id="PF00589">
    <property type="entry name" value="Phage_integrase"/>
    <property type="match status" value="1"/>
</dbReference>
<dbReference type="PANTHER" id="PTHR30349:SF64">
    <property type="entry name" value="PROPHAGE INTEGRASE INTD-RELATED"/>
    <property type="match status" value="1"/>
</dbReference>
<gene>
    <name evidence="3" type="ORF">SAMN05446037_104223</name>
</gene>
<evidence type="ECO:0000256" key="1">
    <source>
        <dbReference type="ARBA" id="ARBA00023172"/>
    </source>
</evidence>
<dbReference type="InterPro" id="IPR013762">
    <property type="entry name" value="Integrase-like_cat_sf"/>
</dbReference>
<protein>
    <submittedName>
        <fullName evidence="3">Phage integrase family protein</fullName>
    </submittedName>
</protein>
<dbReference type="PROSITE" id="PS51898">
    <property type="entry name" value="TYR_RECOMBINASE"/>
    <property type="match status" value="1"/>
</dbReference>
<keyword evidence="4" id="KW-1185">Reference proteome</keyword>
<dbReference type="InterPro" id="IPR002104">
    <property type="entry name" value="Integrase_catalytic"/>
</dbReference>
<organism evidence="3 4">
    <name type="scientific">Anaerovirgula multivorans</name>
    <dbReference type="NCBI Taxonomy" id="312168"/>
    <lineage>
        <taxon>Bacteria</taxon>
        <taxon>Bacillati</taxon>
        <taxon>Bacillota</taxon>
        <taxon>Clostridia</taxon>
        <taxon>Peptostreptococcales</taxon>
        <taxon>Natronincolaceae</taxon>
        <taxon>Anaerovirgula</taxon>
    </lineage>
</organism>
<evidence type="ECO:0000313" key="4">
    <source>
        <dbReference type="Proteomes" id="UP000198304"/>
    </source>
</evidence>
<dbReference type="Proteomes" id="UP000198304">
    <property type="component" value="Unassembled WGS sequence"/>
</dbReference>
<feature type="domain" description="Tyr recombinase" evidence="2">
    <location>
        <begin position="105"/>
        <end position="306"/>
    </location>
</feature>
<dbReference type="AlphaFoldDB" id="A0A239K333"/>
<dbReference type="EMBL" id="FZOJ01000042">
    <property type="protein sequence ID" value="SNT12505.1"/>
    <property type="molecule type" value="Genomic_DNA"/>
</dbReference>
<keyword evidence="1" id="KW-0233">DNA recombination</keyword>
<dbReference type="InterPro" id="IPR050090">
    <property type="entry name" value="Tyrosine_recombinase_XerCD"/>
</dbReference>
<dbReference type="GO" id="GO:0003677">
    <property type="term" value="F:DNA binding"/>
    <property type="evidence" value="ECO:0007669"/>
    <property type="project" value="InterPro"/>
</dbReference>
<dbReference type="Gene3D" id="1.10.443.10">
    <property type="entry name" value="Intergrase catalytic core"/>
    <property type="match status" value="1"/>
</dbReference>
<accession>A0A239K333</accession>
<dbReference type="InterPro" id="IPR011010">
    <property type="entry name" value="DNA_brk_join_enz"/>
</dbReference>
<proteinExistence type="predicted"/>
<dbReference type="RefSeq" id="WP_176431565.1">
    <property type="nucleotide sequence ID" value="NZ_FZOJ01000042.1"/>
</dbReference>
<dbReference type="GO" id="GO:0006310">
    <property type="term" value="P:DNA recombination"/>
    <property type="evidence" value="ECO:0007669"/>
    <property type="project" value="UniProtKB-KW"/>
</dbReference>
<dbReference type="PANTHER" id="PTHR30349">
    <property type="entry name" value="PHAGE INTEGRASE-RELATED"/>
    <property type="match status" value="1"/>
</dbReference>
<dbReference type="SUPFAM" id="SSF56349">
    <property type="entry name" value="DNA breaking-rejoining enzymes"/>
    <property type="match status" value="1"/>
</dbReference>
<name>A0A239K333_9FIRM</name>
<evidence type="ECO:0000259" key="2">
    <source>
        <dbReference type="PROSITE" id="PS51898"/>
    </source>
</evidence>
<reference evidence="3 4" key="1">
    <citation type="submission" date="2017-06" db="EMBL/GenBank/DDBJ databases">
        <authorList>
            <person name="Kim H.J."/>
            <person name="Triplett B.A."/>
        </authorList>
    </citation>
    <scope>NUCLEOTIDE SEQUENCE [LARGE SCALE GENOMIC DNA]</scope>
    <source>
        <strain evidence="3 4">SCA</strain>
    </source>
</reference>